<evidence type="ECO:0000256" key="6">
    <source>
        <dbReference type="SAM" id="MobiDB-lite"/>
    </source>
</evidence>
<dbReference type="EMBL" id="JBBPBM010000001">
    <property type="protein sequence ID" value="KAK8602511.1"/>
    <property type="molecule type" value="Genomic_DNA"/>
</dbReference>
<accession>A0ABR2GHV8</accession>
<keyword evidence="10" id="KW-1185">Reference proteome</keyword>
<keyword evidence="3" id="KW-0808">Transferase</keyword>
<sequence>MDESFRQLCQAQSRRLLLLMAVTLALVVAVQYFELPYTKVFTSNYGTSKNGSFPTERSSSKSGMVDNVTLSNGFHSKHTENGAEISNIGKQTVRGNESEGKINNTGNGCVPEKASSKEPCGLFSDLSPSDNRISSNMSSVLENGDSVVHGPSLDGASKHQNVTKDHNPSYGRGGFVDDLSPTALPPMDSKLRSSKSSMNTSPAPAPAPAPANVYLKNTVASVSKKGSGKPKSKMQPKVVVSIPEMNDLLLQSLASLHAGASTWSSKVQQEVISAKSQIMHALDTKDNSGLYPSLYRNVSVFKRSYELMESMLKVYIYKEGKKPIFHQGKLDGIYASEGWFIKLMEANKRFVTEDPEKAHLLFLPFSSRLLELTLYVRKSHSRTNLIEYMRNYVDTIAAKHPFWNRSSGSDHFLVACHDWAPAETRGHLLNSIRALCNADIEVGFNIGKDVSLPETYVLSAKDPLKSKGGNPPSERHILAFFAGQTHGYVRPILLNHWGKDPDMKIFGPMPQVKGNKNYIDHMKNSKFCICARGFEVNSPRVVEAIFYECVLVIISDNFVPPLFEILNWESFAVFVLEKDIPNLKSILVSISEERYVEMHKRVKMVQQHFLWHAEPVKYDLFHMILHSIWYTRVFQVGTA</sequence>
<evidence type="ECO:0000313" key="10">
    <source>
        <dbReference type="Proteomes" id="UP001472677"/>
    </source>
</evidence>
<comment type="caution">
    <text evidence="9">The sequence shown here is derived from an EMBL/GenBank/DDBJ whole genome shotgun (WGS) entry which is preliminary data.</text>
</comment>
<protein>
    <recommendedName>
        <fullName evidence="8">Exostosin GT47 domain-containing protein</fullName>
    </recommendedName>
</protein>
<feature type="domain" description="Exostosin GT47" evidence="8">
    <location>
        <begin position="309"/>
        <end position="589"/>
    </location>
</feature>
<dbReference type="InterPro" id="IPR040911">
    <property type="entry name" value="Exostosin_GT47"/>
</dbReference>
<dbReference type="PANTHER" id="PTHR11062">
    <property type="entry name" value="EXOSTOSIN HEPARAN SULFATE GLYCOSYLTRANSFERASE -RELATED"/>
    <property type="match status" value="1"/>
</dbReference>
<evidence type="ECO:0000256" key="5">
    <source>
        <dbReference type="ARBA" id="ARBA00023034"/>
    </source>
</evidence>
<dbReference type="Proteomes" id="UP001472677">
    <property type="component" value="Unassembled WGS sequence"/>
</dbReference>
<proteinExistence type="inferred from homology"/>
<comment type="subcellular location">
    <subcellularLocation>
        <location evidence="1">Golgi apparatus membrane</location>
        <topology evidence="1">Single-pass type II membrane protein</topology>
    </subcellularLocation>
</comment>
<feature type="region of interest" description="Disordered" evidence="6">
    <location>
        <begin position="142"/>
        <end position="210"/>
    </location>
</feature>
<keyword evidence="7" id="KW-0812">Transmembrane</keyword>
<evidence type="ECO:0000256" key="2">
    <source>
        <dbReference type="ARBA" id="ARBA00010271"/>
    </source>
</evidence>
<evidence type="ECO:0000256" key="4">
    <source>
        <dbReference type="ARBA" id="ARBA00022968"/>
    </source>
</evidence>
<keyword evidence="3" id="KW-0328">Glycosyltransferase</keyword>
<feature type="compositionally biased region" description="Polar residues" evidence="6">
    <location>
        <begin position="46"/>
        <end position="74"/>
    </location>
</feature>
<name>A0ABR2GHV8_9ROSI</name>
<feature type="compositionally biased region" description="Polar residues" evidence="6">
    <location>
        <begin position="88"/>
        <end position="107"/>
    </location>
</feature>
<dbReference type="PANTHER" id="PTHR11062:SF236">
    <property type="entry name" value="GLYCOSYLTRANSFERASE PLANT-LIKE PROTEIN"/>
    <property type="match status" value="1"/>
</dbReference>
<keyword evidence="7" id="KW-0472">Membrane</keyword>
<dbReference type="InterPro" id="IPR004263">
    <property type="entry name" value="Exostosin"/>
</dbReference>
<keyword evidence="5" id="KW-0333">Golgi apparatus</keyword>
<evidence type="ECO:0000259" key="8">
    <source>
        <dbReference type="Pfam" id="PF03016"/>
    </source>
</evidence>
<feature type="transmembrane region" description="Helical" evidence="7">
    <location>
        <begin position="16"/>
        <end position="33"/>
    </location>
</feature>
<keyword evidence="7" id="KW-1133">Transmembrane helix</keyword>
<keyword evidence="4" id="KW-0735">Signal-anchor</keyword>
<evidence type="ECO:0000256" key="3">
    <source>
        <dbReference type="ARBA" id="ARBA00022676"/>
    </source>
</evidence>
<dbReference type="Pfam" id="PF03016">
    <property type="entry name" value="Exostosin_GT47"/>
    <property type="match status" value="1"/>
</dbReference>
<evidence type="ECO:0000256" key="7">
    <source>
        <dbReference type="SAM" id="Phobius"/>
    </source>
</evidence>
<organism evidence="9 10">
    <name type="scientific">Hibiscus sabdariffa</name>
    <name type="common">roselle</name>
    <dbReference type="NCBI Taxonomy" id="183260"/>
    <lineage>
        <taxon>Eukaryota</taxon>
        <taxon>Viridiplantae</taxon>
        <taxon>Streptophyta</taxon>
        <taxon>Embryophyta</taxon>
        <taxon>Tracheophyta</taxon>
        <taxon>Spermatophyta</taxon>
        <taxon>Magnoliopsida</taxon>
        <taxon>eudicotyledons</taxon>
        <taxon>Gunneridae</taxon>
        <taxon>Pentapetalae</taxon>
        <taxon>rosids</taxon>
        <taxon>malvids</taxon>
        <taxon>Malvales</taxon>
        <taxon>Malvaceae</taxon>
        <taxon>Malvoideae</taxon>
        <taxon>Hibiscus</taxon>
    </lineage>
</organism>
<reference evidence="9 10" key="1">
    <citation type="journal article" date="2024" name="G3 (Bethesda)">
        <title>Genome assembly of Hibiscus sabdariffa L. provides insights into metabolisms of medicinal natural products.</title>
        <authorList>
            <person name="Kim T."/>
        </authorList>
    </citation>
    <scope>NUCLEOTIDE SEQUENCE [LARGE SCALE GENOMIC DNA]</scope>
    <source>
        <strain evidence="9">TK-2024</strain>
        <tissue evidence="9">Old leaves</tissue>
    </source>
</reference>
<comment type="similarity">
    <text evidence="2">Belongs to the glycosyltransferase 47 family.</text>
</comment>
<evidence type="ECO:0000256" key="1">
    <source>
        <dbReference type="ARBA" id="ARBA00004323"/>
    </source>
</evidence>
<feature type="region of interest" description="Disordered" evidence="6">
    <location>
        <begin position="46"/>
        <end position="113"/>
    </location>
</feature>
<evidence type="ECO:0000313" key="9">
    <source>
        <dbReference type="EMBL" id="KAK8602511.1"/>
    </source>
</evidence>
<gene>
    <name evidence="9" type="ORF">V6N12_052317</name>
</gene>